<dbReference type="Gene3D" id="3.80.10.10">
    <property type="entry name" value="Ribonuclease Inhibitor"/>
    <property type="match status" value="1"/>
</dbReference>
<evidence type="ECO:0000313" key="4">
    <source>
        <dbReference type="EMBL" id="RPD40560.1"/>
    </source>
</evidence>
<accession>A0A3N4MKF6</accession>
<evidence type="ECO:0000256" key="1">
    <source>
        <dbReference type="SAM" id="Phobius"/>
    </source>
</evidence>
<feature type="transmembrane region" description="Helical" evidence="1">
    <location>
        <begin position="128"/>
        <end position="148"/>
    </location>
</feature>
<dbReference type="Proteomes" id="UP000279089">
    <property type="component" value="Unassembled WGS sequence"/>
</dbReference>
<dbReference type="PANTHER" id="PTHR35889:SF3">
    <property type="entry name" value="F-BOX DOMAIN-CONTAINING PROTEIN"/>
    <property type="match status" value="1"/>
</dbReference>
<feature type="transmembrane region" description="Helical" evidence="1">
    <location>
        <begin position="101"/>
        <end position="119"/>
    </location>
</feature>
<reference evidence="5" key="1">
    <citation type="submission" date="2018-11" db="EMBL/GenBank/DDBJ databases">
        <title>Chitinophaga lutea sp.nov., isolate from arsenic contaminated soil.</title>
        <authorList>
            <person name="Zong Y."/>
        </authorList>
    </citation>
    <scope>NUCLEOTIDE SEQUENCE [LARGE SCALE GENOMIC DNA]</scope>
    <source>
        <strain evidence="5">YLT18</strain>
    </source>
</reference>
<feature type="transmembrane region" description="Helical" evidence="1">
    <location>
        <begin position="36"/>
        <end position="54"/>
    </location>
</feature>
<feature type="domain" description="DUF2231" evidence="3">
    <location>
        <begin position="33"/>
        <end position="151"/>
    </location>
</feature>
<dbReference type="Pfam" id="PF09990">
    <property type="entry name" value="DUF2231"/>
    <property type="match status" value="1"/>
</dbReference>
<dbReference type="InterPro" id="IPR019251">
    <property type="entry name" value="DUF2231_TM"/>
</dbReference>
<name>A0A3N4MKF6_9BACT</name>
<dbReference type="SUPFAM" id="SSF52047">
    <property type="entry name" value="RNI-like"/>
    <property type="match status" value="1"/>
</dbReference>
<organism evidence="4 5">
    <name type="scientific">Chitinophaga barathri</name>
    <dbReference type="NCBI Taxonomy" id="1647451"/>
    <lineage>
        <taxon>Bacteria</taxon>
        <taxon>Pseudomonadati</taxon>
        <taxon>Bacteroidota</taxon>
        <taxon>Chitinophagia</taxon>
        <taxon>Chitinophagales</taxon>
        <taxon>Chitinophagaceae</taxon>
        <taxon>Chitinophaga</taxon>
    </lineage>
</organism>
<evidence type="ECO:0000259" key="2">
    <source>
        <dbReference type="Pfam" id="PF07635"/>
    </source>
</evidence>
<sequence>MGHQRAYEELIKSEIRGMMILLQGNWSLFIGRFHPLLVHLPIGMLIIAFILEVMSKNRRLTVLSAAVLPVLVFGALSAIAACIAGLLLSSSGGYDEAALDLHMWMGIGVAVISVLLCVFRRYALFRKAWLPISFVMIVLLSAAGHFGGNLTHGEDYLTAEFPLGKGAAAGATTAIANLNEAKVYDQLVRPILEQKCYSCHNEAKLKGGLRLDGMDHIRKGGENGPVIKDSVPEASELYKRLILSEADDKRMPPKGKPQLTPQQLEILYWWIEQGASPDATVKDLHHTPRMQLVLEGMQPSGGSDVHPFMPQEEVSEASPQDIGALEKIGVKVMPVANENGFVMVSAVNASGFGNKEAALLLPLKKQIVWLKLSNTQTGDSALKVISQLPELTRLYLENTPVTDEGLVHLANCKQLKYLNLVGTKVTDKGILLLQKNAALKELFLYKTAVTPAALSQLRKAVPEMAIDTGGYRMPALITDTLVYRKQKL</sequence>
<proteinExistence type="predicted"/>
<feature type="transmembrane region" description="Helical" evidence="1">
    <location>
        <begin position="66"/>
        <end position="89"/>
    </location>
</feature>
<dbReference type="Pfam" id="PF07635">
    <property type="entry name" value="PSCyt1"/>
    <property type="match status" value="1"/>
</dbReference>
<keyword evidence="1" id="KW-1133">Transmembrane helix</keyword>
<protein>
    <submittedName>
        <fullName evidence="4">Uncharacterized protein</fullName>
    </submittedName>
</protein>
<gene>
    <name evidence="4" type="ORF">EG028_14770</name>
</gene>
<comment type="caution">
    <text evidence="4">The sequence shown here is derived from an EMBL/GenBank/DDBJ whole genome shotgun (WGS) entry which is preliminary data.</text>
</comment>
<evidence type="ECO:0000259" key="3">
    <source>
        <dbReference type="Pfam" id="PF09990"/>
    </source>
</evidence>
<keyword evidence="1" id="KW-0812">Transmembrane</keyword>
<keyword evidence="1" id="KW-0472">Membrane</keyword>
<dbReference type="InterPro" id="IPR032675">
    <property type="entry name" value="LRR_dom_sf"/>
</dbReference>
<feature type="domain" description="Cytochrome C Planctomycete-type" evidence="2">
    <location>
        <begin position="196"/>
        <end position="255"/>
    </location>
</feature>
<dbReference type="InterPro" id="IPR011429">
    <property type="entry name" value="Cyt_c_Planctomycete-type"/>
</dbReference>
<dbReference type="AlphaFoldDB" id="A0A3N4MKF6"/>
<dbReference type="PANTHER" id="PTHR35889">
    <property type="entry name" value="CYCLOINULO-OLIGOSACCHARIDE FRUCTANOTRANSFERASE-RELATED"/>
    <property type="match status" value="1"/>
</dbReference>
<dbReference type="OrthoDB" id="713772at2"/>
<evidence type="ECO:0000313" key="5">
    <source>
        <dbReference type="Proteomes" id="UP000279089"/>
    </source>
</evidence>
<keyword evidence="5" id="KW-1185">Reference proteome</keyword>
<dbReference type="EMBL" id="RMBX01000007">
    <property type="protein sequence ID" value="RPD40560.1"/>
    <property type="molecule type" value="Genomic_DNA"/>
</dbReference>